<evidence type="ECO:0000256" key="7">
    <source>
        <dbReference type="ARBA" id="ARBA00038932"/>
    </source>
</evidence>
<comment type="catalytic activity">
    <reaction evidence="5">
        <text>3-phenylpyruvate = enol-phenylpyruvate</text>
        <dbReference type="Rhea" id="RHEA:17097"/>
        <dbReference type="ChEBI" id="CHEBI:16815"/>
        <dbReference type="ChEBI" id="CHEBI:18005"/>
        <dbReference type="EC" id="5.3.2.1"/>
    </reaction>
</comment>
<dbReference type="GO" id="GO:0005125">
    <property type="term" value="F:cytokine activity"/>
    <property type="evidence" value="ECO:0007669"/>
    <property type="project" value="UniProtKB-KW"/>
</dbReference>
<dbReference type="InterPro" id="IPR014347">
    <property type="entry name" value="Tautomerase/MIF_sf"/>
</dbReference>
<keyword evidence="4" id="KW-0413">Isomerase</keyword>
<name>A0A0H5SUZ0_HERHM</name>
<proteinExistence type="predicted"/>
<protein>
    <recommendedName>
        <fullName evidence="11">L-dopachrome isomerase</fullName>
        <ecNumber evidence="8">5.3.2.1</ecNumber>
        <ecNumber evidence="7">5.3.3.12</ecNumber>
    </recommendedName>
    <alternativeName>
        <fullName evidence="9">L-dopachrome tautomerase</fullName>
    </alternativeName>
    <alternativeName>
        <fullName evidence="10">Phenylpyruvate tautomerase</fullName>
    </alternativeName>
</protein>
<evidence type="ECO:0000256" key="5">
    <source>
        <dbReference type="ARBA" id="ARBA00036735"/>
    </source>
</evidence>
<organism evidence="12 13">
    <name type="scientific">Herbinix hemicellulosilytica</name>
    <dbReference type="NCBI Taxonomy" id="1564487"/>
    <lineage>
        <taxon>Bacteria</taxon>
        <taxon>Bacillati</taxon>
        <taxon>Bacillota</taxon>
        <taxon>Clostridia</taxon>
        <taxon>Lachnospirales</taxon>
        <taxon>Lachnospiraceae</taxon>
        <taxon>Herbinix</taxon>
    </lineage>
</organism>
<dbReference type="InterPro" id="IPR001398">
    <property type="entry name" value="Macrophage_inhib_fac"/>
</dbReference>
<dbReference type="PANTHER" id="PTHR11954">
    <property type="entry name" value="D-DOPACHROME DECARBOXYLASE"/>
    <property type="match status" value="1"/>
</dbReference>
<evidence type="ECO:0000256" key="10">
    <source>
        <dbReference type="ARBA" id="ARBA00041912"/>
    </source>
</evidence>
<keyword evidence="3" id="KW-0964">Secreted</keyword>
<dbReference type="GO" id="GO:0005615">
    <property type="term" value="C:extracellular space"/>
    <property type="evidence" value="ECO:0007669"/>
    <property type="project" value="UniProtKB-KW"/>
</dbReference>
<evidence type="ECO:0000256" key="1">
    <source>
        <dbReference type="ARBA" id="ARBA00004613"/>
    </source>
</evidence>
<evidence type="ECO:0000256" key="6">
    <source>
        <dbReference type="ARBA" id="ARBA00036823"/>
    </source>
</evidence>
<dbReference type="AlphaFoldDB" id="A0A0H5SUZ0"/>
<comment type="subcellular location">
    <subcellularLocation>
        <location evidence="1">Secreted</location>
    </subcellularLocation>
</comment>
<dbReference type="OrthoDB" id="5769863at2"/>
<evidence type="ECO:0000256" key="3">
    <source>
        <dbReference type="ARBA" id="ARBA00022525"/>
    </source>
</evidence>
<dbReference type="GO" id="GO:0050178">
    <property type="term" value="F:phenylpyruvate tautomerase activity"/>
    <property type="evidence" value="ECO:0007669"/>
    <property type="project" value="UniProtKB-EC"/>
</dbReference>
<dbReference type="Proteomes" id="UP000236497">
    <property type="component" value="Unassembled WGS sequence"/>
</dbReference>
<evidence type="ECO:0000313" key="12">
    <source>
        <dbReference type="EMBL" id="CRZ34123.1"/>
    </source>
</evidence>
<dbReference type="RefSeq" id="WP_103202249.1">
    <property type="nucleotide sequence ID" value="NZ_CVTD020000011.1"/>
</dbReference>
<dbReference type="GO" id="GO:0004167">
    <property type="term" value="F:dopachrome isomerase activity"/>
    <property type="evidence" value="ECO:0007669"/>
    <property type="project" value="UniProtKB-EC"/>
</dbReference>
<gene>
    <name evidence="12" type="ORF">HHT355_0920</name>
</gene>
<dbReference type="SUPFAM" id="SSF55331">
    <property type="entry name" value="Tautomerase/MIF"/>
    <property type="match status" value="1"/>
</dbReference>
<evidence type="ECO:0000256" key="8">
    <source>
        <dbReference type="ARBA" id="ARBA00039086"/>
    </source>
</evidence>
<dbReference type="Pfam" id="PF01187">
    <property type="entry name" value="MIF"/>
    <property type="match status" value="1"/>
</dbReference>
<dbReference type="Gene3D" id="3.30.429.10">
    <property type="entry name" value="Macrophage Migration Inhibitory Factor"/>
    <property type="match status" value="1"/>
</dbReference>
<dbReference type="EMBL" id="CVTD020000011">
    <property type="protein sequence ID" value="CRZ34123.1"/>
    <property type="molecule type" value="Genomic_DNA"/>
</dbReference>
<sequence>MPFISTKTNVKLTDEKYDSIKKKLGKAIELIPGKSENWIMLSFEDGSKMYFKGKDDRPLAFVEVKLFGKASRDAYNNLTIEITNILNDELNIPPDCIYVKYEEVSNWGWNGSNF</sequence>
<evidence type="ECO:0000256" key="2">
    <source>
        <dbReference type="ARBA" id="ARBA00022514"/>
    </source>
</evidence>
<dbReference type="EC" id="5.3.2.1" evidence="8"/>
<reference evidence="12 13" key="1">
    <citation type="submission" date="2015-06" db="EMBL/GenBank/DDBJ databases">
        <authorList>
            <person name="Wibberg Daniel"/>
        </authorList>
    </citation>
    <scope>NUCLEOTIDE SEQUENCE [LARGE SCALE GENOMIC DNA]</scope>
    <source>
        <strain evidence="12 13">T3/55T</strain>
    </source>
</reference>
<evidence type="ECO:0000256" key="11">
    <source>
        <dbReference type="ARBA" id="ARBA00042730"/>
    </source>
</evidence>
<dbReference type="PANTHER" id="PTHR11954:SF6">
    <property type="entry name" value="MACROPHAGE MIGRATION INHIBITORY FACTOR"/>
    <property type="match status" value="1"/>
</dbReference>
<keyword evidence="13" id="KW-1185">Reference proteome</keyword>
<evidence type="ECO:0000313" key="13">
    <source>
        <dbReference type="Proteomes" id="UP000236497"/>
    </source>
</evidence>
<accession>A0A0H5SUZ0</accession>
<evidence type="ECO:0000256" key="9">
    <source>
        <dbReference type="ARBA" id="ARBA00041631"/>
    </source>
</evidence>
<dbReference type="EC" id="5.3.3.12" evidence="7"/>
<comment type="catalytic activity">
    <reaction evidence="6">
        <text>L-dopachrome = 5,6-dihydroxyindole-2-carboxylate</text>
        <dbReference type="Rhea" id="RHEA:13041"/>
        <dbReference type="ChEBI" id="CHEBI:16875"/>
        <dbReference type="ChEBI" id="CHEBI:57509"/>
        <dbReference type="EC" id="5.3.3.12"/>
    </reaction>
</comment>
<keyword evidence="2" id="KW-0202">Cytokine</keyword>
<evidence type="ECO:0000256" key="4">
    <source>
        <dbReference type="ARBA" id="ARBA00023235"/>
    </source>
</evidence>